<name>A6JBZ6_RAT</name>
<dbReference type="AlphaFoldDB" id="A6JBZ6"/>
<evidence type="ECO:0000256" key="1">
    <source>
        <dbReference type="SAM" id="MobiDB-lite"/>
    </source>
</evidence>
<sequence>MLSQNSVMKLERQLVAVREEEVGRPRQREEERGAPGIVKEKSPRQNEGSRLRQLRQKALF</sequence>
<protein>
    <submittedName>
        <fullName evidence="2">RCG24680</fullName>
    </submittedName>
</protein>
<dbReference type="EMBL" id="CH473980">
    <property type="protein sequence ID" value="EDM08523.1"/>
    <property type="molecule type" value="Genomic_DNA"/>
</dbReference>
<organism evidence="2 3">
    <name type="scientific">Rattus norvegicus</name>
    <name type="common">Rat</name>
    <dbReference type="NCBI Taxonomy" id="10116"/>
    <lineage>
        <taxon>Eukaryota</taxon>
        <taxon>Metazoa</taxon>
        <taxon>Chordata</taxon>
        <taxon>Craniata</taxon>
        <taxon>Vertebrata</taxon>
        <taxon>Euteleostomi</taxon>
        <taxon>Mammalia</taxon>
        <taxon>Eutheria</taxon>
        <taxon>Euarchontoglires</taxon>
        <taxon>Glires</taxon>
        <taxon>Rodentia</taxon>
        <taxon>Myomorpha</taxon>
        <taxon>Muroidea</taxon>
        <taxon>Muridae</taxon>
        <taxon>Murinae</taxon>
        <taxon>Rattus</taxon>
    </lineage>
</organism>
<feature type="region of interest" description="Disordered" evidence="1">
    <location>
        <begin position="18"/>
        <end position="60"/>
    </location>
</feature>
<evidence type="ECO:0000313" key="2">
    <source>
        <dbReference type="EMBL" id="EDM08523.1"/>
    </source>
</evidence>
<proteinExistence type="predicted"/>
<reference evidence="3" key="1">
    <citation type="submission" date="2005-09" db="EMBL/GenBank/DDBJ databases">
        <authorList>
            <person name="Mural R.J."/>
            <person name="Li P.W."/>
            <person name="Adams M.D."/>
            <person name="Amanatides P.G."/>
            <person name="Baden-Tillson H."/>
            <person name="Barnstead M."/>
            <person name="Chin S.H."/>
            <person name="Dew I."/>
            <person name="Evans C.A."/>
            <person name="Ferriera S."/>
            <person name="Flanigan M."/>
            <person name="Fosler C."/>
            <person name="Glodek A."/>
            <person name="Gu Z."/>
            <person name="Holt R.A."/>
            <person name="Jennings D."/>
            <person name="Kraft C.L."/>
            <person name="Lu F."/>
            <person name="Nguyen T."/>
            <person name="Nusskern D.R."/>
            <person name="Pfannkoch C.M."/>
            <person name="Sitter C."/>
            <person name="Sutton G.G."/>
            <person name="Venter J.C."/>
            <person name="Wang Z."/>
            <person name="Woodage T."/>
            <person name="Zheng X.H."/>
            <person name="Zhong F."/>
        </authorList>
    </citation>
    <scope>NUCLEOTIDE SEQUENCE [LARGE SCALE GENOMIC DNA]</scope>
    <source>
        <strain>BN</strain>
        <strain evidence="3">Sprague-Dawley</strain>
    </source>
</reference>
<evidence type="ECO:0000313" key="3">
    <source>
        <dbReference type="Proteomes" id="UP000234681"/>
    </source>
</evidence>
<gene>
    <name evidence="2" type="ORF">rCG_24680</name>
</gene>
<dbReference type="Proteomes" id="UP000234681">
    <property type="component" value="Chromosome 1"/>
</dbReference>
<accession>A6JBZ6</accession>
<feature type="compositionally biased region" description="Basic and acidic residues" evidence="1">
    <location>
        <begin position="18"/>
        <end position="50"/>
    </location>
</feature>